<dbReference type="GO" id="GO:0003677">
    <property type="term" value="F:DNA binding"/>
    <property type="evidence" value="ECO:0007669"/>
    <property type="project" value="InterPro"/>
</dbReference>
<comment type="caution">
    <text evidence="2">The sequence shown here is derived from an EMBL/GenBank/DDBJ whole genome shotgun (WGS) entry which is preliminary data.</text>
</comment>
<dbReference type="Proteomes" id="UP000231493">
    <property type="component" value="Unassembled WGS sequence"/>
</dbReference>
<evidence type="ECO:0000313" key="2">
    <source>
        <dbReference type="EMBL" id="PIX33243.1"/>
    </source>
</evidence>
<feature type="domain" description="Restriction endonuclease type II DpnII-like" evidence="1">
    <location>
        <begin position="225"/>
        <end position="311"/>
    </location>
</feature>
<dbReference type="EMBL" id="PFIP01000173">
    <property type="protein sequence ID" value="PIX33243.1"/>
    <property type="molecule type" value="Genomic_DNA"/>
</dbReference>
<accession>A0A2M7K536</accession>
<evidence type="ECO:0000259" key="1">
    <source>
        <dbReference type="Pfam" id="PF04556"/>
    </source>
</evidence>
<evidence type="ECO:0000313" key="5">
    <source>
        <dbReference type="Proteomes" id="UP000231493"/>
    </source>
</evidence>
<accession>A0A2M8CAA3</accession>
<gene>
    <name evidence="3" type="ORF">CO097_06495</name>
    <name evidence="2" type="ORF">COZ58_08340</name>
</gene>
<reference evidence="4 5" key="1">
    <citation type="submission" date="2017-09" db="EMBL/GenBank/DDBJ databases">
        <title>Depth-based differentiation of microbial function through sediment-hosted aquifers and enrichment of novel symbionts in the deep terrestrial subsurface.</title>
        <authorList>
            <person name="Probst A.J."/>
            <person name="Ladd B."/>
            <person name="Jarett J.K."/>
            <person name="Geller-Mcgrath D.E."/>
            <person name="Sieber C.M."/>
            <person name="Emerson J.B."/>
            <person name="Anantharaman K."/>
            <person name="Thomas B.C."/>
            <person name="Malmstrom R."/>
            <person name="Stieglmeier M."/>
            <person name="Klingl A."/>
            <person name="Woyke T."/>
            <person name="Ryan C.M."/>
            <person name="Banfield J.F."/>
        </authorList>
    </citation>
    <scope>NUCLEOTIDE SEQUENCE [LARGE SCALE GENOMIC DNA]</scope>
    <source>
        <strain evidence="3">CG_4_9_14_3_um_filter_33_16</strain>
    </source>
</reference>
<dbReference type="EMBL" id="PFTV01000165">
    <property type="protein sequence ID" value="PJB55976.1"/>
    <property type="molecule type" value="Genomic_DNA"/>
</dbReference>
<dbReference type="AlphaFoldDB" id="A0A2M7K536"/>
<dbReference type="GO" id="GO:0009307">
    <property type="term" value="P:DNA restriction-modification system"/>
    <property type="evidence" value="ECO:0007669"/>
    <property type="project" value="InterPro"/>
</dbReference>
<name>A0A2M7K536_9BACT</name>
<dbReference type="InterPro" id="IPR007637">
    <property type="entry name" value="Restrct_endonuc_II_DpnII-like"/>
</dbReference>
<proteinExistence type="predicted"/>
<dbReference type="Pfam" id="PF04556">
    <property type="entry name" value="DpnII"/>
    <property type="match status" value="1"/>
</dbReference>
<protein>
    <recommendedName>
        <fullName evidence="1">Restriction endonuclease type II DpnII-like domain-containing protein</fullName>
    </recommendedName>
</protein>
<reference evidence="2" key="2">
    <citation type="submission" date="2017-09" db="EMBL/GenBank/DDBJ databases">
        <title>Depth-based differentiation of microbial function through sediment-hosted aquifers and enrichment of novel symbionts in the deep terrestrial subsurface.</title>
        <authorList>
            <person name="Probst A.J."/>
            <person name="Ladd B."/>
            <person name="Jarett J.K."/>
            <person name="Geller-Mcgrath D.E."/>
            <person name="Sieber C.M.K."/>
            <person name="Emerson J.B."/>
            <person name="Anantharaman K."/>
            <person name="Thomas B.C."/>
            <person name="Malmstrom R."/>
            <person name="Stieglmeier M."/>
            <person name="Klingl A."/>
            <person name="Woyke T."/>
            <person name="Ryan C.M."/>
            <person name="Banfield J.F."/>
        </authorList>
    </citation>
    <scope>NUCLEOTIDE SEQUENCE</scope>
    <source>
        <strain evidence="2">CG_4_8_14_3_um_filter_34_18</strain>
    </source>
</reference>
<evidence type="ECO:0000313" key="3">
    <source>
        <dbReference type="EMBL" id="PJB55976.1"/>
    </source>
</evidence>
<sequence>MKNIQEKFSTVITKNTFYFYNREFEQIYEGYVNSIKETLLVLKNQIQNRGLKKELFEDLIYKKENGLRALLALTGFSNESLKRLITFMRIVDDPELNALINKDKWITDAEIRDRENIKEWSDSKIQKKVRESEFFRKGLVNIFFEGSTIPIFSKALPLFELKKLSISKLNFEIDALIDTLIRYKEKGSYSGKKENNPEVVIENILDEMGIGFEGGDLGELINNAPDEKRRMDFIIPNKMSPKIIIECSYLVTTSSGQGDKSKAEISIDSLIKEHYSDAHFLGFVDGIGWYVRKNDLKRMVTAYEDVFTFHEEELERFKQLLKELLVNDQ</sequence>
<organism evidence="2 5">
    <name type="scientific">Candidatus Infernicultor aquiphilus</name>
    <dbReference type="NCBI Taxonomy" id="1805029"/>
    <lineage>
        <taxon>Bacteria</taxon>
        <taxon>Pseudomonadati</taxon>
        <taxon>Atribacterota</taxon>
        <taxon>Candidatus Phoenicimicrobiia</taxon>
        <taxon>Candidatus Pheonicimicrobiales</taxon>
        <taxon>Candidatus Phoenicimicrobiaceae</taxon>
        <taxon>Candidatus Infernicultor</taxon>
    </lineage>
</organism>
<evidence type="ECO:0000313" key="4">
    <source>
        <dbReference type="Proteomes" id="UP000228560"/>
    </source>
</evidence>
<dbReference type="Proteomes" id="UP000228560">
    <property type="component" value="Unassembled WGS sequence"/>
</dbReference>
<dbReference type="GO" id="GO:0009036">
    <property type="term" value="F:type II site-specific deoxyribonuclease activity"/>
    <property type="evidence" value="ECO:0007669"/>
    <property type="project" value="InterPro"/>
</dbReference>